<evidence type="ECO:0000313" key="1">
    <source>
        <dbReference type="EMBL" id="TDW76578.1"/>
    </source>
</evidence>
<dbReference type="AlphaFoldDB" id="A0A4R8CJI3"/>
<keyword evidence="2" id="KW-1185">Reference proteome</keyword>
<dbReference type="InterPro" id="IPR046105">
    <property type="entry name" value="DUF6042"/>
</dbReference>
<dbReference type="Proteomes" id="UP000295146">
    <property type="component" value="Unassembled WGS sequence"/>
</dbReference>
<evidence type="ECO:0000313" key="2">
    <source>
        <dbReference type="Proteomes" id="UP000295146"/>
    </source>
</evidence>
<protein>
    <recommendedName>
        <fullName evidence="3">Winged helix DNA-binding protein</fullName>
    </recommendedName>
</protein>
<reference evidence="1 2" key="1">
    <citation type="submission" date="2019-03" db="EMBL/GenBank/DDBJ databases">
        <title>Genomic Encyclopedia of Type Strains, Phase III (KMG-III): the genomes of soil and plant-associated and newly described type strains.</title>
        <authorList>
            <person name="Whitman W."/>
        </authorList>
    </citation>
    <scope>NUCLEOTIDE SEQUENCE [LARGE SCALE GENOMIC DNA]</scope>
    <source>
        <strain evidence="1 2">VKM Ac-2573</strain>
    </source>
</reference>
<sequence length="369" mass="40536">MGVLGRRGDDHYLPDSGILVVLDVWDSMDHEETSDNDAHPVGSLGRSGHGWLYVAGGDGPCVVQLQAHDDPPGDEVPDAWTDVVELPYRSPSGVVALSDLMSGPGEDHLKLGDPGLYRVRLAHRPLPPTPLPDDEDDLQPTDVWHLDFWPVAGEVEPPRWIRRARPPVWAPDPGWGSVLGFQEIEVANVIEWFGKPDGVSADEIDAWGADHHRGPDWLDQPLRQGPPSRPDWPSLGELAGQVDVPEPTTRRELLPLYLALHLISFDGLRYRAVEHPPSAEDVVQLPAQAVTFLKASRAVKQYTGYAADIVSVALWGGTEQTVASLAERTCASEVEVRATLEYAESRGLLLIDRTGDNLSLTVRSRRHAR</sequence>
<dbReference type="RefSeq" id="WP_134099799.1">
    <property type="nucleotide sequence ID" value="NZ_SODP01000001.1"/>
</dbReference>
<dbReference type="EMBL" id="SODP01000001">
    <property type="protein sequence ID" value="TDW76578.1"/>
    <property type="molecule type" value="Genomic_DNA"/>
</dbReference>
<accession>A0A4R8CJI3</accession>
<organism evidence="1 2">
    <name type="scientific">Kribbella pratensis</name>
    <dbReference type="NCBI Taxonomy" id="2512112"/>
    <lineage>
        <taxon>Bacteria</taxon>
        <taxon>Bacillati</taxon>
        <taxon>Actinomycetota</taxon>
        <taxon>Actinomycetes</taxon>
        <taxon>Propionibacteriales</taxon>
        <taxon>Kribbellaceae</taxon>
        <taxon>Kribbella</taxon>
    </lineage>
</organism>
<gene>
    <name evidence="1" type="ORF">EV653_1735</name>
</gene>
<comment type="caution">
    <text evidence="1">The sequence shown here is derived from an EMBL/GenBank/DDBJ whole genome shotgun (WGS) entry which is preliminary data.</text>
</comment>
<dbReference type="Pfam" id="PF19508">
    <property type="entry name" value="DUF6042"/>
    <property type="match status" value="1"/>
</dbReference>
<proteinExistence type="predicted"/>
<dbReference type="OrthoDB" id="3500039at2"/>
<evidence type="ECO:0008006" key="3">
    <source>
        <dbReference type="Google" id="ProtNLM"/>
    </source>
</evidence>
<name>A0A4R8CJI3_9ACTN</name>